<evidence type="ECO:0000313" key="1">
    <source>
        <dbReference type="EMBL" id="CAH1396486.1"/>
    </source>
</evidence>
<dbReference type="AlphaFoldDB" id="A0A9P0H701"/>
<reference evidence="1" key="1">
    <citation type="submission" date="2022-01" db="EMBL/GenBank/DDBJ databases">
        <authorList>
            <person name="King R."/>
        </authorList>
    </citation>
    <scope>NUCLEOTIDE SEQUENCE</scope>
</reference>
<keyword evidence="2" id="KW-1185">Reference proteome</keyword>
<organism evidence="1 2">
    <name type="scientific">Nezara viridula</name>
    <name type="common">Southern green stink bug</name>
    <name type="synonym">Cimex viridulus</name>
    <dbReference type="NCBI Taxonomy" id="85310"/>
    <lineage>
        <taxon>Eukaryota</taxon>
        <taxon>Metazoa</taxon>
        <taxon>Ecdysozoa</taxon>
        <taxon>Arthropoda</taxon>
        <taxon>Hexapoda</taxon>
        <taxon>Insecta</taxon>
        <taxon>Pterygota</taxon>
        <taxon>Neoptera</taxon>
        <taxon>Paraneoptera</taxon>
        <taxon>Hemiptera</taxon>
        <taxon>Heteroptera</taxon>
        <taxon>Panheteroptera</taxon>
        <taxon>Pentatomomorpha</taxon>
        <taxon>Pentatomoidea</taxon>
        <taxon>Pentatomidae</taxon>
        <taxon>Pentatominae</taxon>
        <taxon>Nezara</taxon>
    </lineage>
</organism>
<proteinExistence type="predicted"/>
<dbReference type="EMBL" id="OV725079">
    <property type="protein sequence ID" value="CAH1396486.1"/>
    <property type="molecule type" value="Genomic_DNA"/>
</dbReference>
<evidence type="ECO:0000313" key="2">
    <source>
        <dbReference type="Proteomes" id="UP001152798"/>
    </source>
</evidence>
<name>A0A9P0H701_NEZVI</name>
<protein>
    <submittedName>
        <fullName evidence="1">Uncharacterized protein</fullName>
    </submittedName>
</protein>
<dbReference type="Proteomes" id="UP001152798">
    <property type="component" value="Chromosome 3"/>
</dbReference>
<accession>A0A9P0H701</accession>
<gene>
    <name evidence="1" type="ORF">NEZAVI_LOCUS6544</name>
</gene>
<sequence length="98" mass="10720">MASGHGKFISCVRPRCATGSVTFCGEEAARTRTANGSLNPLPMKRCHHEIQAEEPNRTGWKILKRSLSLLGHLPQPTDRPALGGRGVNFSKENILILE</sequence>